<feature type="compositionally biased region" description="Low complexity" evidence="3">
    <location>
        <begin position="677"/>
        <end position="690"/>
    </location>
</feature>
<evidence type="ECO:0000256" key="1">
    <source>
        <dbReference type="ARBA" id="ARBA00006295"/>
    </source>
</evidence>
<dbReference type="CDD" id="cd16393">
    <property type="entry name" value="SPO0J_N"/>
    <property type="match status" value="1"/>
</dbReference>
<dbReference type="SUPFAM" id="SSF109709">
    <property type="entry name" value="KorB DNA-binding domain-like"/>
    <property type="match status" value="1"/>
</dbReference>
<name>A0ABW2QH35_9BURK</name>
<dbReference type="Gene3D" id="1.10.10.2830">
    <property type="match status" value="1"/>
</dbReference>
<dbReference type="Gene3D" id="3.90.1530.30">
    <property type="match status" value="1"/>
</dbReference>
<dbReference type="PANTHER" id="PTHR33375">
    <property type="entry name" value="CHROMOSOME-PARTITIONING PROTEIN PARB-RELATED"/>
    <property type="match status" value="1"/>
</dbReference>
<dbReference type="InterPro" id="IPR003115">
    <property type="entry name" value="ParB_N"/>
</dbReference>
<gene>
    <name evidence="5" type="ORF">ACFQPB_07725</name>
</gene>
<keyword evidence="2" id="KW-0159">Chromosome partition</keyword>
<keyword evidence="6" id="KW-1185">Reference proteome</keyword>
<feature type="domain" description="ParB-like N-terminal" evidence="4">
    <location>
        <begin position="39"/>
        <end position="149"/>
    </location>
</feature>
<evidence type="ECO:0000313" key="6">
    <source>
        <dbReference type="Proteomes" id="UP001596501"/>
    </source>
</evidence>
<dbReference type="Pfam" id="PF02195">
    <property type="entry name" value="ParB_N"/>
    <property type="match status" value="1"/>
</dbReference>
<feature type="region of interest" description="Disordered" evidence="3">
    <location>
        <begin position="574"/>
        <end position="633"/>
    </location>
</feature>
<evidence type="ECO:0000256" key="2">
    <source>
        <dbReference type="ARBA" id="ARBA00022829"/>
    </source>
</evidence>
<comment type="similarity">
    <text evidence="1">Belongs to the ParB family.</text>
</comment>
<dbReference type="NCBIfam" id="TIGR00180">
    <property type="entry name" value="parB_part"/>
    <property type="match status" value="1"/>
</dbReference>
<protein>
    <submittedName>
        <fullName evidence="5">ParB/RepB/Spo0J family partition protein</fullName>
    </submittedName>
</protein>
<comment type="caution">
    <text evidence="5">The sequence shown here is derived from an EMBL/GenBank/DDBJ whole genome shotgun (WGS) entry which is preliminary data.</text>
</comment>
<feature type="region of interest" description="Disordered" evidence="3">
    <location>
        <begin position="656"/>
        <end position="717"/>
    </location>
</feature>
<evidence type="ECO:0000256" key="3">
    <source>
        <dbReference type="SAM" id="MobiDB-lite"/>
    </source>
</evidence>
<dbReference type="InterPro" id="IPR050336">
    <property type="entry name" value="Chromosome_partition/occlusion"/>
</dbReference>
<dbReference type="PANTHER" id="PTHR33375:SF1">
    <property type="entry name" value="CHROMOSOME-PARTITIONING PROTEIN PARB-RELATED"/>
    <property type="match status" value="1"/>
</dbReference>
<dbReference type="InterPro" id="IPR041468">
    <property type="entry name" value="HTH_ParB/Spo0J"/>
</dbReference>
<feature type="compositionally biased region" description="Low complexity" evidence="3">
    <location>
        <begin position="656"/>
        <end position="665"/>
    </location>
</feature>
<accession>A0ABW2QH35</accession>
<dbReference type="Proteomes" id="UP001596501">
    <property type="component" value="Unassembled WGS sequence"/>
</dbReference>
<dbReference type="SUPFAM" id="SSF110849">
    <property type="entry name" value="ParB/Sulfiredoxin"/>
    <property type="match status" value="1"/>
</dbReference>
<proteinExistence type="inferred from homology"/>
<dbReference type="Pfam" id="PF17762">
    <property type="entry name" value="HTH_ParB"/>
    <property type="match status" value="1"/>
</dbReference>
<dbReference type="RefSeq" id="WP_382221486.1">
    <property type="nucleotide sequence ID" value="NZ_JBHTCA010000004.1"/>
</dbReference>
<dbReference type="SMART" id="SM00470">
    <property type="entry name" value="ParB"/>
    <property type="match status" value="1"/>
</dbReference>
<dbReference type="InterPro" id="IPR004437">
    <property type="entry name" value="ParB/RepB/Spo0J"/>
</dbReference>
<sequence>MPLTAYELGGAQPDNAWPTAKTIENEATDPTPTPEQHFAVLPLEVVVASLTNPRKTFDQAKLQELADSIKATGVHQPILVRPLPGSRLQDTFFEVNTLTRRTGPKPTHEIISGERRYRASQLAGMPTIPAMVRHLTDDQMLEIQIIENLQRDDLTPLEEAEGYEHLMQHAGLNADQVAAKIGKSRSYVYARTKLLDLGPQGREALREGKLDASRALLVARIPDGELQAKAVEELTEEDFYGQMPSYRQACDIVQREFMLKLEYAKFPIKDATLVPAAGECKACPKRTGANPDLFADAKGADMCTDPKCYHGKEAAHQARQLAEAQARGQTIITGKEARELMPHSWSTRVEGYLRLDDASDSPTDKPLRTVLAKQLAKADVQPILVANPHKEGDLIAVLPTDKVAELLQAKGDNKAAKKLQGDAEAEANLQVERERAEAKNALEQAWRWAVLEATWQQVHERTQGQTSGPELDRVTRHIATRAADRLNQDDAKKLCKLLALGKVAPKEGLLDWVRNDSTNPGAALLLITMFNECGYHPHLMDYSGKDGNDALWLVAEAFGVDKAAIEAQTRANTRAAQASAPTTAAPAAEATEASPPLHPAAQARSARGGKPKEANRRPPAARGAKQAPDETPKLSAAHALSGIAAAMQKDEAAASTAAADAAGDGAADEHASDVNPGAADASQGDEAAASTAAGEDQGATTNSMANPDLWPFPKGRV</sequence>
<dbReference type="EMBL" id="JBHTCA010000004">
    <property type="protein sequence ID" value="MFC7408746.1"/>
    <property type="molecule type" value="Genomic_DNA"/>
</dbReference>
<evidence type="ECO:0000313" key="5">
    <source>
        <dbReference type="EMBL" id="MFC7408746.1"/>
    </source>
</evidence>
<dbReference type="InterPro" id="IPR036086">
    <property type="entry name" value="ParB/Sulfiredoxin_sf"/>
</dbReference>
<evidence type="ECO:0000259" key="4">
    <source>
        <dbReference type="SMART" id="SM00470"/>
    </source>
</evidence>
<organism evidence="5 6">
    <name type="scientific">Hydrogenophaga atypica</name>
    <dbReference type="NCBI Taxonomy" id="249409"/>
    <lineage>
        <taxon>Bacteria</taxon>
        <taxon>Pseudomonadati</taxon>
        <taxon>Pseudomonadota</taxon>
        <taxon>Betaproteobacteria</taxon>
        <taxon>Burkholderiales</taxon>
        <taxon>Comamonadaceae</taxon>
        <taxon>Hydrogenophaga</taxon>
    </lineage>
</organism>
<feature type="compositionally biased region" description="Low complexity" evidence="3">
    <location>
        <begin position="574"/>
        <end position="595"/>
    </location>
</feature>
<reference evidence="6" key="1">
    <citation type="journal article" date="2019" name="Int. J. Syst. Evol. Microbiol.">
        <title>The Global Catalogue of Microorganisms (GCM) 10K type strain sequencing project: providing services to taxonomists for standard genome sequencing and annotation.</title>
        <authorList>
            <consortium name="The Broad Institute Genomics Platform"/>
            <consortium name="The Broad Institute Genome Sequencing Center for Infectious Disease"/>
            <person name="Wu L."/>
            <person name="Ma J."/>
        </authorList>
    </citation>
    <scope>NUCLEOTIDE SEQUENCE [LARGE SCALE GENOMIC DNA]</scope>
    <source>
        <strain evidence="6">CGMCC 1.12371</strain>
    </source>
</reference>